<dbReference type="EMBL" id="KL584992">
    <property type="protein sequence ID" value="KEQ81318.1"/>
    <property type="molecule type" value="Genomic_DNA"/>
</dbReference>
<dbReference type="HOGENOM" id="CLU_2739599_0_0_1"/>
<keyword evidence="2" id="KW-1185">Reference proteome</keyword>
<dbReference type="Proteomes" id="UP000030706">
    <property type="component" value="Unassembled WGS sequence"/>
</dbReference>
<name>A0A074X7F5_AURPU</name>
<evidence type="ECO:0000313" key="2">
    <source>
        <dbReference type="Proteomes" id="UP000030706"/>
    </source>
</evidence>
<proteinExistence type="predicted"/>
<sequence length="71" mass="8382">MMWTSVSVEAFSTFLSEKGSPWNSRDRVCLPRQWTKQTSLKLLDASLPRTRSNHRQHLRRYPGCRRCSCHC</sequence>
<accession>A0A074X7F5</accession>
<gene>
    <name evidence="1" type="ORF">M438DRAFT_78290</name>
</gene>
<dbReference type="RefSeq" id="XP_029757505.1">
    <property type="nucleotide sequence ID" value="XM_029910320.1"/>
</dbReference>
<evidence type="ECO:0000313" key="1">
    <source>
        <dbReference type="EMBL" id="KEQ81318.1"/>
    </source>
</evidence>
<protein>
    <submittedName>
        <fullName evidence="1">Uncharacterized protein</fullName>
    </submittedName>
</protein>
<dbReference type="AlphaFoldDB" id="A0A074X7F5"/>
<organism evidence="1 2">
    <name type="scientific">Aureobasidium pullulans EXF-150</name>
    <dbReference type="NCBI Taxonomy" id="1043002"/>
    <lineage>
        <taxon>Eukaryota</taxon>
        <taxon>Fungi</taxon>
        <taxon>Dikarya</taxon>
        <taxon>Ascomycota</taxon>
        <taxon>Pezizomycotina</taxon>
        <taxon>Dothideomycetes</taxon>
        <taxon>Dothideomycetidae</taxon>
        <taxon>Dothideales</taxon>
        <taxon>Saccotheciaceae</taxon>
        <taxon>Aureobasidium</taxon>
    </lineage>
</organism>
<dbReference type="GeneID" id="40752626"/>
<reference evidence="1 2" key="1">
    <citation type="journal article" date="2014" name="BMC Genomics">
        <title>Genome sequencing of four Aureobasidium pullulans varieties: biotechnological potential, stress tolerance, and description of new species.</title>
        <authorList>
            <person name="Gostin Ar C."/>
            <person name="Ohm R.A."/>
            <person name="Kogej T."/>
            <person name="Sonjak S."/>
            <person name="Turk M."/>
            <person name="Zajc J."/>
            <person name="Zalar P."/>
            <person name="Grube M."/>
            <person name="Sun H."/>
            <person name="Han J."/>
            <person name="Sharma A."/>
            <person name="Chiniquy J."/>
            <person name="Ngan C.Y."/>
            <person name="Lipzen A."/>
            <person name="Barry K."/>
            <person name="Grigoriev I.V."/>
            <person name="Gunde-Cimerman N."/>
        </authorList>
    </citation>
    <scope>NUCLEOTIDE SEQUENCE [LARGE SCALE GENOMIC DNA]</scope>
    <source>
        <strain evidence="1 2">EXF-150</strain>
    </source>
</reference>